<proteinExistence type="predicted"/>
<dbReference type="GO" id="GO:0012505">
    <property type="term" value="C:endomembrane system"/>
    <property type="evidence" value="ECO:0007669"/>
    <property type="project" value="UniProtKB-SubCell"/>
</dbReference>
<dbReference type="EMBL" id="CP027668">
    <property type="protein sequence ID" value="AVO44834.1"/>
    <property type="molecule type" value="Genomic_DNA"/>
</dbReference>
<dbReference type="Proteomes" id="UP000237889">
    <property type="component" value="Chromosome"/>
</dbReference>
<accession>A0A2S0N9I0</accession>
<keyword evidence="4" id="KW-0256">Endoplasmic reticulum</keyword>
<evidence type="ECO:0000313" key="9">
    <source>
        <dbReference type="EMBL" id="AVO44834.1"/>
    </source>
</evidence>
<feature type="compositionally biased region" description="Pro residues" evidence="7">
    <location>
        <begin position="440"/>
        <end position="459"/>
    </location>
</feature>
<keyword evidence="5 8" id="KW-1133">Transmembrane helix</keyword>
<dbReference type="PANTHER" id="PTHR13416">
    <property type="match status" value="1"/>
</dbReference>
<feature type="transmembrane region" description="Helical" evidence="8">
    <location>
        <begin position="31"/>
        <end position="50"/>
    </location>
</feature>
<feature type="transmembrane region" description="Helical" evidence="8">
    <location>
        <begin position="334"/>
        <end position="363"/>
    </location>
</feature>
<protein>
    <submittedName>
        <fullName evidence="9">Uncharacterized protein</fullName>
    </submittedName>
</protein>
<dbReference type="PANTHER" id="PTHR13416:SF2">
    <property type="entry name" value="TRANSMEMBRANE PROTEIN 43"/>
    <property type="match status" value="1"/>
</dbReference>
<feature type="region of interest" description="Disordered" evidence="7">
    <location>
        <begin position="157"/>
        <end position="178"/>
    </location>
</feature>
<organism evidence="9 10">
    <name type="scientific">Phreatobacter cathodiphilus</name>
    <dbReference type="NCBI Taxonomy" id="1868589"/>
    <lineage>
        <taxon>Bacteria</taxon>
        <taxon>Pseudomonadati</taxon>
        <taxon>Pseudomonadota</taxon>
        <taxon>Alphaproteobacteria</taxon>
        <taxon>Hyphomicrobiales</taxon>
        <taxon>Phreatobacteraceae</taxon>
        <taxon>Phreatobacter</taxon>
    </lineage>
</organism>
<evidence type="ECO:0000256" key="7">
    <source>
        <dbReference type="SAM" id="MobiDB-lite"/>
    </source>
</evidence>
<evidence type="ECO:0000313" key="10">
    <source>
        <dbReference type="Proteomes" id="UP000237889"/>
    </source>
</evidence>
<evidence type="ECO:0000256" key="4">
    <source>
        <dbReference type="ARBA" id="ARBA00022824"/>
    </source>
</evidence>
<gene>
    <name evidence="9" type="ORF">C6569_07035</name>
</gene>
<reference evidence="9 10" key="1">
    <citation type="submission" date="2018-03" db="EMBL/GenBank/DDBJ databases">
        <title>Genome sequencing of Phreatobacter sp.</title>
        <authorList>
            <person name="Kim S.-J."/>
            <person name="Heo J."/>
            <person name="Kwon S.-W."/>
        </authorList>
    </citation>
    <scope>NUCLEOTIDE SEQUENCE [LARGE SCALE GENOMIC DNA]</scope>
    <source>
        <strain evidence="9 10">S-12</strain>
    </source>
</reference>
<evidence type="ECO:0000256" key="3">
    <source>
        <dbReference type="ARBA" id="ARBA00022692"/>
    </source>
</evidence>
<feature type="compositionally biased region" description="Low complexity" evidence="7">
    <location>
        <begin position="430"/>
        <end position="439"/>
    </location>
</feature>
<comment type="subcellular location">
    <subcellularLocation>
        <location evidence="1">Endomembrane system</location>
        <topology evidence="1">Multi-pass membrane protein</topology>
    </subcellularLocation>
    <subcellularLocation>
        <location evidence="2">Endoplasmic reticulum membrane</location>
    </subcellularLocation>
</comment>
<evidence type="ECO:0000256" key="8">
    <source>
        <dbReference type="SAM" id="Phobius"/>
    </source>
</evidence>
<dbReference type="AlphaFoldDB" id="A0A2S0N9I0"/>
<name>A0A2S0N9I0_9HYPH</name>
<dbReference type="InterPro" id="IPR012430">
    <property type="entry name" value="TMEM43_fam"/>
</dbReference>
<dbReference type="KEGG" id="phr:C6569_07035"/>
<feature type="region of interest" description="Disordered" evidence="7">
    <location>
        <begin position="430"/>
        <end position="477"/>
    </location>
</feature>
<keyword evidence="6 8" id="KW-0472">Membrane</keyword>
<keyword evidence="10" id="KW-1185">Reference proteome</keyword>
<dbReference type="GO" id="GO:0006629">
    <property type="term" value="P:lipid metabolic process"/>
    <property type="evidence" value="ECO:0007669"/>
    <property type="project" value="TreeGrafter"/>
</dbReference>
<dbReference type="Pfam" id="PF07787">
    <property type="entry name" value="TMEM43"/>
    <property type="match status" value="1"/>
</dbReference>
<sequence>MDQDGWSAGPAEAGDVTTEHVGFLERLWQSITGILIGLALVAATVWGIFWNEGRAIGTTRALNEGAGVTVTVPPTRVDPANEGKLVHVSGDLRSGGRLTDADFQISTDAVRLVRKVEMYQWKEEQRTETRSNAGGSQTRTTTYEYTRVWSDRPIDSSRFRRRDGHENPAMPVTGRSQTAPNATIGAFRADSRVVGLFGGSAERRLEVTDAQLRAFQSRFGSQARLADGNVYVGYDAGTPAVGDIRISYTVLPEGPVTVVAKQVGPGFGPYQASNGRDVFLGETGTKAAQELYAHAHESNRILTWVLRLVALIVMWIGFNLVLRPFVVLADVIPLFGSAMAAGAGIVALALTLVVALPAFAIAWFWHRPVMSIVLIAAGVAGAYGLKVLGERRRAAAPPVGGQVVGSPVGVSPMSAATAAGWPAEAPPAGYPAQAAYPPQAGYPPQPGHSPQGWPQPAPQQPGGFLNVPPGLRPGQGG</sequence>
<evidence type="ECO:0000256" key="2">
    <source>
        <dbReference type="ARBA" id="ARBA00004586"/>
    </source>
</evidence>
<feature type="transmembrane region" description="Helical" evidence="8">
    <location>
        <begin position="301"/>
        <end position="322"/>
    </location>
</feature>
<feature type="compositionally biased region" description="Basic and acidic residues" evidence="7">
    <location>
        <begin position="157"/>
        <end position="166"/>
    </location>
</feature>
<evidence type="ECO:0000256" key="5">
    <source>
        <dbReference type="ARBA" id="ARBA00022989"/>
    </source>
</evidence>
<evidence type="ECO:0000256" key="6">
    <source>
        <dbReference type="ARBA" id="ARBA00023136"/>
    </source>
</evidence>
<feature type="transmembrane region" description="Helical" evidence="8">
    <location>
        <begin position="369"/>
        <end position="388"/>
    </location>
</feature>
<dbReference type="GO" id="GO:0071763">
    <property type="term" value="P:nuclear membrane organization"/>
    <property type="evidence" value="ECO:0007669"/>
    <property type="project" value="TreeGrafter"/>
</dbReference>
<evidence type="ECO:0000256" key="1">
    <source>
        <dbReference type="ARBA" id="ARBA00004127"/>
    </source>
</evidence>
<keyword evidence="3 8" id="KW-0812">Transmembrane</keyword>